<gene>
    <name evidence="2" type="ORF">C1I99_10330</name>
</gene>
<comment type="caution">
    <text evidence="2">The sequence shown here is derived from an EMBL/GenBank/DDBJ whole genome shotgun (WGS) entry which is preliminary data.</text>
</comment>
<feature type="transmembrane region" description="Helical" evidence="1">
    <location>
        <begin position="68"/>
        <end position="89"/>
    </location>
</feature>
<keyword evidence="3" id="KW-1185">Reference proteome</keyword>
<keyword evidence="1" id="KW-0472">Membrane</keyword>
<dbReference type="OrthoDB" id="3539663at2"/>
<dbReference type="EMBL" id="POUB01000050">
    <property type="protein sequence ID" value="PZG00031.1"/>
    <property type="molecule type" value="Genomic_DNA"/>
</dbReference>
<keyword evidence="1" id="KW-1133">Transmembrane helix</keyword>
<accession>A0A2W2CQ93</accession>
<reference evidence="2 3" key="1">
    <citation type="submission" date="2018-01" db="EMBL/GenBank/DDBJ databases">
        <title>Draft genome sequence of Salinispora sp. 13K206.</title>
        <authorList>
            <person name="Sahin N."/>
            <person name="Saygin H."/>
            <person name="Ay H."/>
        </authorList>
    </citation>
    <scope>NUCLEOTIDE SEQUENCE [LARGE SCALE GENOMIC DNA]</scope>
    <source>
        <strain evidence="2 3">13K206</strain>
    </source>
</reference>
<keyword evidence="1" id="KW-0812">Transmembrane</keyword>
<evidence type="ECO:0000313" key="3">
    <source>
        <dbReference type="Proteomes" id="UP000248749"/>
    </source>
</evidence>
<proteinExistence type="predicted"/>
<organism evidence="2 3">
    <name type="scientific">Micromonospora deserti</name>
    <dbReference type="NCBI Taxonomy" id="2070366"/>
    <lineage>
        <taxon>Bacteria</taxon>
        <taxon>Bacillati</taxon>
        <taxon>Actinomycetota</taxon>
        <taxon>Actinomycetes</taxon>
        <taxon>Micromonosporales</taxon>
        <taxon>Micromonosporaceae</taxon>
        <taxon>Micromonospora</taxon>
    </lineage>
</organism>
<sequence length="176" mass="18237">MPAAALGAPTFLLLYGLLRLVDGLDGDRGPGWAWNVGHTFFLVAFVLFAVLLVGLRRLLLAAAPRQRVLTEAATALGLAGTAGFLWVILGDLFPALADAAPLPDPAMVLGPLLFQAGILTLLVQTATARLLPAWTPVLVVLGFVPIAVNLDLLPLGAALILGGLLPLQRLRDGAAG</sequence>
<protein>
    <recommendedName>
        <fullName evidence="4">Low temperature requirement protein A</fullName>
    </recommendedName>
</protein>
<feature type="transmembrane region" description="Helical" evidence="1">
    <location>
        <begin position="33"/>
        <end position="56"/>
    </location>
</feature>
<evidence type="ECO:0000256" key="1">
    <source>
        <dbReference type="SAM" id="Phobius"/>
    </source>
</evidence>
<dbReference type="AlphaFoldDB" id="A0A2W2CQ93"/>
<feature type="transmembrane region" description="Helical" evidence="1">
    <location>
        <begin position="109"/>
        <end position="131"/>
    </location>
</feature>
<evidence type="ECO:0000313" key="2">
    <source>
        <dbReference type="EMBL" id="PZG00031.1"/>
    </source>
</evidence>
<feature type="transmembrane region" description="Helical" evidence="1">
    <location>
        <begin position="138"/>
        <end position="161"/>
    </location>
</feature>
<name>A0A2W2CQ93_9ACTN</name>
<dbReference type="Proteomes" id="UP000248749">
    <property type="component" value="Unassembled WGS sequence"/>
</dbReference>
<evidence type="ECO:0008006" key="4">
    <source>
        <dbReference type="Google" id="ProtNLM"/>
    </source>
</evidence>